<proteinExistence type="predicted"/>
<dbReference type="RefSeq" id="WP_075633239.1">
    <property type="nucleotide sequence ID" value="NZ_MKIO01000019.1"/>
</dbReference>
<dbReference type="STRING" id="1672749.BJF92_06760"/>
<accession>A0A1Q9AP59</accession>
<gene>
    <name evidence="2" type="ORF">BJF92_06760</name>
</gene>
<protein>
    <recommendedName>
        <fullName evidence="4">Anti-sigma factor</fullName>
    </recommendedName>
</protein>
<keyword evidence="1" id="KW-0472">Membrane</keyword>
<dbReference type="OrthoDB" id="7187254at2"/>
<evidence type="ECO:0008006" key="4">
    <source>
        <dbReference type="Google" id="ProtNLM"/>
    </source>
</evidence>
<evidence type="ECO:0000256" key="1">
    <source>
        <dbReference type="SAM" id="Phobius"/>
    </source>
</evidence>
<evidence type="ECO:0000313" key="2">
    <source>
        <dbReference type="EMBL" id="OLP57219.1"/>
    </source>
</evidence>
<dbReference type="Proteomes" id="UP000186143">
    <property type="component" value="Unassembled WGS sequence"/>
</dbReference>
<dbReference type="AlphaFoldDB" id="A0A1Q9AP59"/>
<comment type="caution">
    <text evidence="2">The sequence shown here is derived from an EMBL/GenBank/DDBJ whole genome shotgun (WGS) entry which is preliminary data.</text>
</comment>
<keyword evidence="1" id="KW-1133">Transmembrane helix</keyword>
<sequence length="281" mass="30309">MPTTGSSLALRLSALIDGEVDDAERRELERLVESDDEARRLYQRLKAGGAAGTQAFDAMLSDPLPLALVRQMRQGTDQPSATPERVATPAATAKPKRVKLWPRFVAGGVGLVLIGGSTGFLIGRTMNDEMPADILAPARSWRDDIVDAYRIHTRQQGHLVEMTATEPDRLVAWLSQGAGLSLTLPTIKDRPLTLEGGRLIVAEGKPVATLLYRTEDGDVIALCLMKAPLGTPDDNARTLSETMRDNLAMLSWNAGGVTYAVLGPSSDPKLRALAEEIADQM</sequence>
<feature type="transmembrane region" description="Helical" evidence="1">
    <location>
        <begin position="104"/>
        <end position="123"/>
    </location>
</feature>
<evidence type="ECO:0000313" key="3">
    <source>
        <dbReference type="Proteomes" id="UP000186143"/>
    </source>
</evidence>
<organism evidence="2 3">
    <name type="scientific">Xaviernesmea rhizosphaerae</name>
    <dbReference type="NCBI Taxonomy" id="1672749"/>
    <lineage>
        <taxon>Bacteria</taxon>
        <taxon>Pseudomonadati</taxon>
        <taxon>Pseudomonadota</taxon>
        <taxon>Alphaproteobacteria</taxon>
        <taxon>Hyphomicrobiales</taxon>
        <taxon>Rhizobiaceae</taxon>
        <taxon>Rhizobium/Agrobacterium group</taxon>
        <taxon>Xaviernesmea</taxon>
    </lineage>
</organism>
<dbReference type="EMBL" id="MKIO01000019">
    <property type="protein sequence ID" value="OLP57219.1"/>
    <property type="molecule type" value="Genomic_DNA"/>
</dbReference>
<name>A0A1Q9AP59_9HYPH</name>
<reference evidence="2 3" key="1">
    <citation type="submission" date="2016-09" db="EMBL/GenBank/DDBJ databases">
        <title>Rhizobium sp. nov., a novel species isolated from the rice rhizosphere.</title>
        <authorList>
            <person name="Zhao J."/>
            <person name="Zhang X."/>
        </authorList>
    </citation>
    <scope>NUCLEOTIDE SEQUENCE [LARGE SCALE GENOMIC DNA]</scope>
    <source>
        <strain evidence="2 3">MH17</strain>
    </source>
</reference>
<keyword evidence="1" id="KW-0812">Transmembrane</keyword>